<reference evidence="3" key="1">
    <citation type="journal article" date="2014" name="Genome Biol. Evol.">
        <title>Gene Loss Rather Than Gene Gain Is Associated with a Host Jump from Monocots to Dicots in the Smut Fungus Melanopsichium pennsylvanicum.</title>
        <authorList>
            <person name="Sharma R."/>
            <person name="Mishra B."/>
            <person name="Runge F."/>
            <person name="Thines M."/>
        </authorList>
    </citation>
    <scope>NUCLEOTIDE SEQUENCE</scope>
    <source>
        <strain evidence="3">4</strain>
    </source>
</reference>
<keyword evidence="2" id="KW-0812">Transmembrane</keyword>
<feature type="region of interest" description="Disordered" evidence="1">
    <location>
        <begin position="130"/>
        <end position="162"/>
    </location>
</feature>
<protein>
    <submittedName>
        <fullName evidence="3">Uncharacterized protein</fullName>
    </submittedName>
</protein>
<feature type="transmembrane region" description="Helical" evidence="2">
    <location>
        <begin position="34"/>
        <end position="55"/>
    </location>
</feature>
<sequence length="202" mass="22355">MPYFPATPNIINGTTTMISVAQVHQDAPTAIISLSWALIVIPCLFLVAAFAWIMYNFSTPSEFHSDNDFSHTDTIEEQVFSDDHEKETLLDAFNQSQSHSNASSASTDSNSAWKINAKFSTTSRGGSVYTSYPDLNHTRSPKSKRSSLNLQAKSNRSVGSKAAKVQASNWHSMLHHLENLDPIDRQELQRSSSTASDTRKSD</sequence>
<dbReference type="EMBL" id="HG529575">
    <property type="protein sequence ID" value="CDI53315.1"/>
    <property type="molecule type" value="Genomic_DNA"/>
</dbReference>
<proteinExistence type="predicted"/>
<evidence type="ECO:0000313" key="3">
    <source>
        <dbReference type="EMBL" id="CDI53315.1"/>
    </source>
</evidence>
<organism evidence="3">
    <name type="scientific">Melanopsichium pennsylvanicum 4</name>
    <dbReference type="NCBI Taxonomy" id="1398559"/>
    <lineage>
        <taxon>Eukaryota</taxon>
        <taxon>Fungi</taxon>
        <taxon>Dikarya</taxon>
        <taxon>Basidiomycota</taxon>
        <taxon>Ustilaginomycotina</taxon>
        <taxon>Ustilaginomycetes</taxon>
        <taxon>Ustilaginales</taxon>
        <taxon>Ustilaginaceae</taxon>
        <taxon>Melanopsichium</taxon>
    </lineage>
</organism>
<keyword evidence="2" id="KW-1133">Transmembrane helix</keyword>
<accession>A0A077QTT9</accession>
<name>A0A077QTT9_9BASI</name>
<keyword evidence="2" id="KW-0472">Membrane</keyword>
<feature type="compositionally biased region" description="Polar residues" evidence="1">
    <location>
        <begin position="146"/>
        <end position="158"/>
    </location>
</feature>
<dbReference type="AlphaFoldDB" id="A0A077QTT9"/>
<feature type="region of interest" description="Disordered" evidence="1">
    <location>
        <begin position="179"/>
        <end position="202"/>
    </location>
</feature>
<evidence type="ECO:0000256" key="2">
    <source>
        <dbReference type="SAM" id="Phobius"/>
    </source>
</evidence>
<feature type="compositionally biased region" description="Basic and acidic residues" evidence="1">
    <location>
        <begin position="179"/>
        <end position="188"/>
    </location>
</feature>
<evidence type="ECO:0000256" key="1">
    <source>
        <dbReference type="SAM" id="MobiDB-lite"/>
    </source>
</evidence>